<reference evidence="4 5" key="1">
    <citation type="journal article" date="2019" name="Int. J. Syst. Evol. Microbiol.">
        <title>The Draft Whole-Genome Sequence of the Antibiotic Producer Empedobacter haloabium ATCC 31962 Provides Indications for Its Taxonomic Reclassification.</title>
        <authorList>
            <person name="Miess H."/>
            <person name="Arlt P."/>
            <person name="Apel A.K."/>
            <person name="Weber T."/>
            <person name="Nieselt K."/>
            <person name="Hanssen F."/>
            <person name="Czemmel S."/>
            <person name="Nahnsen S."/>
            <person name="Gross H."/>
        </authorList>
    </citation>
    <scope>NUCLEOTIDE SEQUENCE [LARGE SCALE GENOMIC DNA]</scope>
    <source>
        <strain evidence="4 5">ATCC 31962</strain>
    </source>
</reference>
<dbReference type="InterPro" id="IPR036514">
    <property type="entry name" value="SGNH_hydro_sf"/>
</dbReference>
<evidence type="ECO:0000313" key="4">
    <source>
        <dbReference type="EMBL" id="WUR11656.1"/>
    </source>
</evidence>
<dbReference type="Gene3D" id="3.40.50.1110">
    <property type="entry name" value="SGNH hydrolase"/>
    <property type="match status" value="1"/>
</dbReference>
<dbReference type="Proteomes" id="UP000321323">
    <property type="component" value="Chromosome"/>
</dbReference>
<dbReference type="InterPro" id="IPR013830">
    <property type="entry name" value="SGNH_hydro"/>
</dbReference>
<keyword evidence="5" id="KW-1185">Reference proteome</keyword>
<feature type="domain" description="SGNH hydrolase-type esterase" evidence="2">
    <location>
        <begin position="153"/>
        <end position="317"/>
    </location>
</feature>
<protein>
    <submittedName>
        <fullName evidence="4">Bifunctional acetylxylan esterase/glucomannan deacetylase AxeC2</fullName>
        <ecNumber evidence="4">3.1.1.-</ecNumber>
        <ecNumber evidence="4">3.1.1.72</ecNumber>
    </submittedName>
</protein>
<dbReference type="Pfam" id="PF17996">
    <property type="entry name" value="CE2_N"/>
    <property type="match status" value="1"/>
</dbReference>
<keyword evidence="1" id="KW-0732">Signal</keyword>
<evidence type="ECO:0000313" key="5">
    <source>
        <dbReference type="Proteomes" id="UP000321323"/>
    </source>
</evidence>
<proteinExistence type="predicted"/>
<accession>A0ABZ1UHS6</accession>
<dbReference type="NCBIfam" id="NF042969">
    <property type="entry name" value="AcxyGlmanDactase"/>
    <property type="match status" value="1"/>
</dbReference>
<evidence type="ECO:0000256" key="1">
    <source>
        <dbReference type="SAM" id="SignalP"/>
    </source>
</evidence>
<feature type="domain" description="Carbohydrate esterase 2 N-terminal" evidence="3">
    <location>
        <begin position="41"/>
        <end position="144"/>
    </location>
</feature>
<dbReference type="Gene3D" id="2.60.120.260">
    <property type="entry name" value="Galactose-binding domain-like"/>
    <property type="match status" value="1"/>
</dbReference>
<feature type="signal peptide" evidence="1">
    <location>
        <begin position="1"/>
        <end position="27"/>
    </location>
</feature>
<dbReference type="GO" id="GO:0046555">
    <property type="term" value="F:acetylxylan esterase activity"/>
    <property type="evidence" value="ECO:0007669"/>
    <property type="project" value="UniProtKB-EC"/>
</dbReference>
<keyword evidence="4" id="KW-0378">Hydrolase</keyword>
<dbReference type="InterPro" id="IPR040794">
    <property type="entry name" value="CE2_N"/>
</dbReference>
<dbReference type="InterPro" id="IPR052762">
    <property type="entry name" value="PCW_deacetylase/CE"/>
</dbReference>
<feature type="chain" id="PRO_5045270077" evidence="1">
    <location>
        <begin position="28"/>
        <end position="355"/>
    </location>
</feature>
<evidence type="ECO:0000259" key="2">
    <source>
        <dbReference type="Pfam" id="PF13472"/>
    </source>
</evidence>
<dbReference type="EC" id="3.1.1.72" evidence="4"/>
<organism evidence="4 5">
    <name type="scientific">[Empedobacter] haloabium</name>
    <dbReference type="NCBI Taxonomy" id="592317"/>
    <lineage>
        <taxon>Bacteria</taxon>
        <taxon>Pseudomonadati</taxon>
        <taxon>Pseudomonadota</taxon>
        <taxon>Betaproteobacteria</taxon>
        <taxon>Burkholderiales</taxon>
        <taxon>Oxalobacteraceae</taxon>
        <taxon>Telluria group</taxon>
        <taxon>Telluria group incertae sedis</taxon>
    </lineage>
</organism>
<evidence type="ECO:0000259" key="3">
    <source>
        <dbReference type="Pfam" id="PF17996"/>
    </source>
</evidence>
<dbReference type="Pfam" id="PF13472">
    <property type="entry name" value="Lipase_GDSL_2"/>
    <property type="match status" value="1"/>
</dbReference>
<dbReference type="PANTHER" id="PTHR37834">
    <property type="entry name" value="GDSL-LIKE LIPASE/ACYLHYDROLASE DOMAIN PROTEIN (AFU_ORTHOLOGUE AFUA_2G00620)"/>
    <property type="match status" value="1"/>
</dbReference>
<dbReference type="PANTHER" id="PTHR37834:SF2">
    <property type="entry name" value="ESTERASE, SGNH HYDROLASE-TYPE"/>
    <property type="match status" value="1"/>
</dbReference>
<dbReference type="SUPFAM" id="SSF52266">
    <property type="entry name" value="SGNH hydrolase"/>
    <property type="match status" value="1"/>
</dbReference>
<name>A0ABZ1UHS6_9BURK</name>
<dbReference type="EC" id="3.1.1.-" evidence="4"/>
<dbReference type="InterPro" id="IPR050040">
    <property type="entry name" value="CE2A"/>
</dbReference>
<gene>
    <name evidence="4" type="primary">axe2C</name>
    <name evidence="4" type="ORF">E7V67_018370</name>
</gene>
<dbReference type="EMBL" id="CP136508">
    <property type="protein sequence ID" value="WUR11656.1"/>
    <property type="molecule type" value="Genomic_DNA"/>
</dbReference>
<sequence length="355" mass="38553">MRPIPHRLNAALAAFFCLGACLDAATATETVPAGDARVARMGRMADTADGAVRFAYPGVSLFLRFEGRTLALDAASTGEKSWLDVIVDGTVRTLHVAPEGARHVLVDAAQPGLHTVQVLHRSETWHGTVTLRGFTTDGRFAPAPSLPARRLMFLGDSVTCGEALERSPPGPKQPVWWNPRLSYGMLAGAALRAQVHLVCHGGRGLVRSWNGRTDEFNLARLYELALADPARPEPWDQRRYAPDLIVSAIGTNDFNQGIPERAAYVGEYVALVRTLLRDHPRARIVLTEGAILDGEKKTALRAYIDETIRRVGDARVSSAVSRHYPGDAVDAHPTRAQHAAMAADLVPQLRAAMGW</sequence>